<dbReference type="RefSeq" id="WP_202748632.1">
    <property type="nucleotide sequence ID" value="NZ_JAESWC010000002.1"/>
</dbReference>
<dbReference type="EMBL" id="JAESWC010000002">
    <property type="protein sequence ID" value="MBL4936053.1"/>
    <property type="molecule type" value="Genomic_DNA"/>
</dbReference>
<dbReference type="Proteomes" id="UP000632377">
    <property type="component" value="Unassembled WGS sequence"/>
</dbReference>
<keyword evidence="2" id="KW-1185">Reference proteome</keyword>
<evidence type="ECO:0000313" key="1">
    <source>
        <dbReference type="EMBL" id="MBL4936053.1"/>
    </source>
</evidence>
<proteinExistence type="predicted"/>
<protein>
    <submittedName>
        <fullName evidence="1">Uncharacterized protein</fullName>
    </submittedName>
</protein>
<name>A0ABS1TDI8_9CLOT</name>
<accession>A0ABS1TDI8</accession>
<comment type="caution">
    <text evidence="1">The sequence shown here is derived from an EMBL/GenBank/DDBJ whole genome shotgun (WGS) entry which is preliminary data.</text>
</comment>
<organism evidence="1 2">
    <name type="scientific">Clostridium rhizosphaerae</name>
    <dbReference type="NCBI Taxonomy" id="2803861"/>
    <lineage>
        <taxon>Bacteria</taxon>
        <taxon>Bacillati</taxon>
        <taxon>Bacillota</taxon>
        <taxon>Clostridia</taxon>
        <taxon>Eubacteriales</taxon>
        <taxon>Clostridiaceae</taxon>
        <taxon>Clostridium</taxon>
    </lineage>
</organism>
<gene>
    <name evidence="1" type="ORF">JK636_09790</name>
</gene>
<sequence>MKGIVIDSYSAESYISSEDGMIICVGVPHMPSSTKNGSNVSLQNSSTHMINHRINQLFF</sequence>
<evidence type="ECO:0000313" key="2">
    <source>
        <dbReference type="Proteomes" id="UP000632377"/>
    </source>
</evidence>
<reference evidence="1 2" key="1">
    <citation type="submission" date="2021-01" db="EMBL/GenBank/DDBJ databases">
        <title>Genome public.</title>
        <authorList>
            <person name="Liu C."/>
            <person name="Sun Q."/>
        </authorList>
    </citation>
    <scope>NUCLEOTIDE SEQUENCE [LARGE SCALE GENOMIC DNA]</scope>
    <source>
        <strain evidence="1 2">YIM B02515</strain>
    </source>
</reference>